<dbReference type="EMBL" id="CAJNIZ010044604">
    <property type="protein sequence ID" value="CAE7694954.1"/>
    <property type="molecule type" value="Genomic_DNA"/>
</dbReference>
<dbReference type="OrthoDB" id="449263at2759"/>
<reference evidence="3" key="1">
    <citation type="submission" date="2021-02" db="EMBL/GenBank/DDBJ databases">
        <authorList>
            <person name="Dougan E. K."/>
            <person name="Rhodes N."/>
            <person name="Thang M."/>
            <person name="Chan C."/>
        </authorList>
    </citation>
    <scope>NUCLEOTIDE SEQUENCE</scope>
</reference>
<dbReference type="InterPro" id="IPR021819">
    <property type="entry name" value="Far11/STRP_C"/>
</dbReference>
<dbReference type="Pfam" id="PF11882">
    <property type="entry name" value="DUF3402"/>
    <property type="match status" value="1"/>
</dbReference>
<dbReference type="GO" id="GO:0007010">
    <property type="term" value="P:cytoskeleton organization"/>
    <property type="evidence" value="ECO:0007669"/>
    <property type="project" value="TreeGrafter"/>
</dbReference>
<evidence type="ECO:0000313" key="4">
    <source>
        <dbReference type="Proteomes" id="UP000649617"/>
    </source>
</evidence>
<dbReference type="PANTHER" id="PTHR13239:SF4">
    <property type="entry name" value="AT25231P"/>
    <property type="match status" value="1"/>
</dbReference>
<sequence>MGSAHFPLSSKYREECGNARLLELLHMLCKTCPDRVRKYLVQYRASFILKRLHKSVGSPVHRLILKLMKKQVRHLPRKWKQTNMKILSACYLQVAMSPLEDWLLSEPRGEAGPDAASVVQDSKASSAMRTMQGSTRPRPYHGDLAKAPQVLRRHLDQMHSDVSLGRPHPEDCLGYLHAFPEFAALD</sequence>
<dbReference type="AlphaFoldDB" id="A0A812WQ02"/>
<evidence type="ECO:0000313" key="3">
    <source>
        <dbReference type="EMBL" id="CAE7694954.1"/>
    </source>
</evidence>
<accession>A0A812WQ02</accession>
<name>A0A812WQ02_SYMPI</name>
<dbReference type="GO" id="GO:0005829">
    <property type="term" value="C:cytosol"/>
    <property type="evidence" value="ECO:0007669"/>
    <property type="project" value="TreeGrafter"/>
</dbReference>
<comment type="caution">
    <text evidence="3">The sequence shown here is derived from an EMBL/GenBank/DDBJ whole genome shotgun (WGS) entry which is preliminary data.</text>
</comment>
<evidence type="ECO:0000256" key="1">
    <source>
        <dbReference type="SAM" id="MobiDB-lite"/>
    </source>
</evidence>
<feature type="domain" description="Far11/STRP C-terminal" evidence="2">
    <location>
        <begin position="22"/>
        <end position="105"/>
    </location>
</feature>
<dbReference type="Proteomes" id="UP000649617">
    <property type="component" value="Unassembled WGS sequence"/>
</dbReference>
<protein>
    <submittedName>
        <fullName evidence="3">Fam40 protein</fullName>
    </submittedName>
</protein>
<feature type="region of interest" description="Disordered" evidence="1">
    <location>
        <begin position="118"/>
        <end position="142"/>
    </location>
</feature>
<feature type="compositionally biased region" description="Polar residues" evidence="1">
    <location>
        <begin position="119"/>
        <end position="135"/>
    </location>
</feature>
<dbReference type="InterPro" id="IPR040185">
    <property type="entry name" value="Far11/STRP"/>
</dbReference>
<gene>
    <name evidence="3" type="primary">fam40</name>
    <name evidence="3" type="ORF">SPIL2461_LOCUS19485</name>
</gene>
<proteinExistence type="predicted"/>
<keyword evidence="4" id="KW-1185">Reference proteome</keyword>
<evidence type="ECO:0000259" key="2">
    <source>
        <dbReference type="Pfam" id="PF11882"/>
    </source>
</evidence>
<dbReference type="PANTHER" id="PTHR13239">
    <property type="entry name" value="PROTEIN REQUIRED FOR HYPHAL ANASTOMOSIS HAM-2"/>
    <property type="match status" value="1"/>
</dbReference>
<organism evidence="3 4">
    <name type="scientific">Symbiodinium pilosum</name>
    <name type="common">Dinoflagellate</name>
    <dbReference type="NCBI Taxonomy" id="2952"/>
    <lineage>
        <taxon>Eukaryota</taxon>
        <taxon>Sar</taxon>
        <taxon>Alveolata</taxon>
        <taxon>Dinophyceae</taxon>
        <taxon>Suessiales</taxon>
        <taxon>Symbiodiniaceae</taxon>
        <taxon>Symbiodinium</taxon>
    </lineage>
</organism>